<dbReference type="InterPro" id="IPR006176">
    <property type="entry name" value="3-OHacyl-CoA_DH_NAD-bd"/>
</dbReference>
<dbReference type="EMBL" id="CP002454">
    <property type="protein sequence ID" value="ADV66764.1"/>
    <property type="molecule type" value="Genomic_DNA"/>
</dbReference>
<evidence type="ECO:0000259" key="2">
    <source>
        <dbReference type="Pfam" id="PF00725"/>
    </source>
</evidence>
<protein>
    <submittedName>
        <fullName evidence="4">3-hydroxybutyryl-CoA dehydrogenase</fullName>
        <ecNumber evidence="4">1.1.1.157</ecNumber>
    </submittedName>
</protein>
<dbReference type="RefSeq" id="WP_013556269.1">
    <property type="nucleotide sequence ID" value="NC_014958.1"/>
</dbReference>
<evidence type="ECO:0000256" key="1">
    <source>
        <dbReference type="ARBA" id="ARBA00023002"/>
    </source>
</evidence>
<dbReference type="HOGENOM" id="CLU_009834_2_2_0"/>
<dbReference type="Gene3D" id="1.10.1040.10">
    <property type="entry name" value="N-(1-d-carboxylethyl)-l-norvaline Dehydrogenase, domain 2"/>
    <property type="match status" value="2"/>
</dbReference>
<dbReference type="PANTHER" id="PTHR48075:SF5">
    <property type="entry name" value="3-HYDROXYBUTYRYL-COA DEHYDROGENASE"/>
    <property type="match status" value="1"/>
</dbReference>
<dbReference type="PANTHER" id="PTHR48075">
    <property type="entry name" value="3-HYDROXYACYL-COA DEHYDROGENASE FAMILY PROTEIN"/>
    <property type="match status" value="1"/>
</dbReference>
<proteinExistence type="predicted"/>
<dbReference type="Pfam" id="PF00725">
    <property type="entry name" value="3HCDH"/>
    <property type="match status" value="2"/>
</dbReference>
<keyword evidence="5" id="KW-1185">Reference proteome</keyword>
<dbReference type="Gene3D" id="3.40.50.720">
    <property type="entry name" value="NAD(P)-binding Rossmann-like Domain"/>
    <property type="match status" value="1"/>
</dbReference>
<sequence length="526" mass="56037" precursor="true">MTTTPSAPLGVIGAGTMGAGIAELALAHGHPVTLTDVSAAQLDRARASITASLRKLHERGKLTGTPEDALARLTVSTDLAAHATSRIIIEAAPERLDLKRTLFGQLDDVAPNAILATNTSTLLVSAIAGTVRDPSRVVGMHFFNPAPRMPLVEVIVGADTSDAAVQAVTDLARALGKTPIRCQDTPGFIVNRVARPYYGEALRLHAEQVGDHAALDRILRGAGFRMGPFELMDLIGLDINYAATVSVFEAYFGDPKYRPHPTQARLVGAGRLGRKTGRGFYDYRHETQPDAAPTRTAEPVPAPNVRVAFHGNARIRPLIEAALAAYPRASLADADWIIDCGESLERRERLCELRPRGNILTLAYPGSATALAARMPYPERVAAFSVTPPLTEETLWEVMPALQAPAVADAALALLRGAGLNAVKVGETPGGVAARTIAMLANEAISALAEGVADAQTIDTAMRLGTNYPRGPLAWADLLGLRAVLGILEGLHHETGDDRYRPHPHLRRLALAGRTTIHPQQEPTHA</sequence>
<dbReference type="AlphaFoldDB" id="E8U6S5"/>
<dbReference type="SUPFAM" id="SSF48179">
    <property type="entry name" value="6-phosphogluconate dehydrogenase C-terminal domain-like"/>
    <property type="match status" value="2"/>
</dbReference>
<dbReference type="FunFam" id="3.40.50.720:FF:000009">
    <property type="entry name" value="Fatty oxidation complex, alpha subunit"/>
    <property type="match status" value="1"/>
</dbReference>
<name>E8U6S5_DEIML</name>
<dbReference type="InterPro" id="IPR013328">
    <property type="entry name" value="6PGD_dom2"/>
</dbReference>
<dbReference type="InterPro" id="IPR036291">
    <property type="entry name" value="NAD(P)-bd_dom_sf"/>
</dbReference>
<reference evidence="5" key="2">
    <citation type="submission" date="2011-01" db="EMBL/GenBank/DDBJ databases">
        <title>The complete genome of Deinococcus maricopensis DSM 21211.</title>
        <authorList>
            <consortium name="US DOE Joint Genome Institute (JGI-PGF)"/>
            <person name="Lucas S."/>
            <person name="Copeland A."/>
            <person name="Lapidus A."/>
            <person name="Goodwin L."/>
            <person name="Pitluck S."/>
            <person name="Kyrpides N."/>
            <person name="Mavromatis K."/>
            <person name="Pagani I."/>
            <person name="Ivanova N."/>
            <person name="Ovchinnikova G."/>
            <person name="Zeytun A."/>
            <person name="Detter J.C."/>
            <person name="Han C."/>
            <person name="Land M."/>
            <person name="Hauser L."/>
            <person name="Markowitz V."/>
            <person name="Cheng J.-F."/>
            <person name="Hugenholtz P."/>
            <person name="Woyke T."/>
            <person name="Wu D."/>
            <person name="Pukall R."/>
            <person name="Gehrich-Schroeter G."/>
            <person name="Brambilla E."/>
            <person name="Klenk H.-P."/>
            <person name="Eisen J.A."/>
        </authorList>
    </citation>
    <scope>NUCLEOTIDE SEQUENCE [LARGE SCALE GENOMIC DNA]</scope>
    <source>
        <strain evidence="5">DSM 21211 / LMG 22137 / NRRL B-23946 / LB-34</strain>
    </source>
</reference>
<dbReference type="GO" id="GO:0008691">
    <property type="term" value="F:3-hydroxybutyryl-CoA dehydrogenase activity"/>
    <property type="evidence" value="ECO:0007669"/>
    <property type="project" value="UniProtKB-EC"/>
</dbReference>
<dbReference type="STRING" id="709986.Deima_1112"/>
<reference evidence="4 5" key="1">
    <citation type="journal article" date="2011" name="Stand. Genomic Sci.">
        <title>Complete genome sequence of Deinococcus maricopensis type strain (LB-34).</title>
        <authorList>
            <person name="Pukall R."/>
            <person name="Zeytun A."/>
            <person name="Lucas S."/>
            <person name="Lapidus A."/>
            <person name="Hammon N."/>
            <person name="Deshpande S."/>
            <person name="Nolan M."/>
            <person name="Cheng J.F."/>
            <person name="Pitluck S."/>
            <person name="Liolios K."/>
            <person name="Pagani I."/>
            <person name="Mikhailova N."/>
            <person name="Ivanova N."/>
            <person name="Mavromatis K."/>
            <person name="Pati A."/>
            <person name="Tapia R."/>
            <person name="Han C."/>
            <person name="Goodwin L."/>
            <person name="Chen A."/>
            <person name="Palaniappan K."/>
            <person name="Land M."/>
            <person name="Hauser L."/>
            <person name="Chang Y.J."/>
            <person name="Jeffries C.D."/>
            <person name="Brambilla E.M."/>
            <person name="Rohde M."/>
            <person name="Goker M."/>
            <person name="Detter J.C."/>
            <person name="Woyke T."/>
            <person name="Bristow J."/>
            <person name="Eisen J.A."/>
            <person name="Markowitz V."/>
            <person name="Hugenholtz P."/>
            <person name="Kyrpides N.C."/>
            <person name="Klenk H.P."/>
        </authorList>
    </citation>
    <scope>NUCLEOTIDE SEQUENCE [LARGE SCALE GENOMIC DNA]</scope>
    <source>
        <strain evidence="5">DSM 21211 / LMG 22137 / NRRL B-23946 / LB-34</strain>
    </source>
</reference>
<dbReference type="GO" id="GO:0006631">
    <property type="term" value="P:fatty acid metabolic process"/>
    <property type="evidence" value="ECO:0007669"/>
    <property type="project" value="InterPro"/>
</dbReference>
<dbReference type="KEGG" id="dmr:Deima_1112"/>
<dbReference type="Pfam" id="PF02737">
    <property type="entry name" value="3HCDH_N"/>
    <property type="match status" value="1"/>
</dbReference>
<evidence type="ECO:0000313" key="5">
    <source>
        <dbReference type="Proteomes" id="UP000008635"/>
    </source>
</evidence>
<dbReference type="EC" id="1.1.1.157" evidence="4"/>
<evidence type="ECO:0000313" key="4">
    <source>
        <dbReference type="EMBL" id="ADV66764.1"/>
    </source>
</evidence>
<evidence type="ECO:0000259" key="3">
    <source>
        <dbReference type="Pfam" id="PF02737"/>
    </source>
</evidence>
<dbReference type="InterPro" id="IPR006108">
    <property type="entry name" value="3HC_DH_C"/>
</dbReference>
<dbReference type="NCBIfam" id="NF006124">
    <property type="entry name" value="PRK08268.1"/>
    <property type="match status" value="1"/>
</dbReference>
<dbReference type="Proteomes" id="UP000008635">
    <property type="component" value="Chromosome"/>
</dbReference>
<feature type="domain" description="3-hydroxyacyl-CoA dehydrogenase C-terminal" evidence="2">
    <location>
        <begin position="432"/>
        <end position="515"/>
    </location>
</feature>
<dbReference type="eggNOG" id="COG1250">
    <property type="taxonomic scope" value="Bacteria"/>
</dbReference>
<organism evidence="4 5">
    <name type="scientific">Deinococcus maricopensis (strain DSM 21211 / LMG 22137 / NRRL B-23946 / LB-34)</name>
    <dbReference type="NCBI Taxonomy" id="709986"/>
    <lineage>
        <taxon>Bacteria</taxon>
        <taxon>Thermotogati</taxon>
        <taxon>Deinococcota</taxon>
        <taxon>Deinococci</taxon>
        <taxon>Deinococcales</taxon>
        <taxon>Deinococcaceae</taxon>
        <taxon>Deinococcus</taxon>
    </lineage>
</organism>
<keyword evidence="1 4" id="KW-0560">Oxidoreductase</keyword>
<accession>E8U6S5</accession>
<feature type="domain" description="3-hydroxyacyl-CoA dehydrogenase C-terminal" evidence="2">
    <location>
        <begin position="187"/>
        <end position="283"/>
    </location>
</feature>
<dbReference type="InterPro" id="IPR008927">
    <property type="entry name" value="6-PGluconate_DH-like_C_sf"/>
</dbReference>
<dbReference type="GO" id="GO:0070403">
    <property type="term" value="F:NAD+ binding"/>
    <property type="evidence" value="ECO:0007669"/>
    <property type="project" value="InterPro"/>
</dbReference>
<gene>
    <name evidence="4" type="ordered locus">Deima_1112</name>
</gene>
<dbReference type="OrthoDB" id="9815331at2"/>
<feature type="domain" description="3-hydroxyacyl-CoA dehydrogenase NAD binding" evidence="3">
    <location>
        <begin position="9"/>
        <end position="185"/>
    </location>
</feature>
<dbReference type="SUPFAM" id="SSF51735">
    <property type="entry name" value="NAD(P)-binding Rossmann-fold domains"/>
    <property type="match status" value="1"/>
</dbReference>